<dbReference type="CDD" id="cd16105">
    <property type="entry name" value="Ubl_ASPSCR1_like"/>
    <property type="match status" value="1"/>
</dbReference>
<dbReference type="SUPFAM" id="SSF54236">
    <property type="entry name" value="Ubiquitin-like"/>
    <property type="match status" value="2"/>
</dbReference>
<evidence type="ECO:0000313" key="3">
    <source>
        <dbReference type="EMBL" id="KKF94665.1"/>
    </source>
</evidence>
<dbReference type="EMBL" id="LBBL01000143">
    <property type="protein sequence ID" value="KKF94665.1"/>
    <property type="molecule type" value="Genomic_DNA"/>
</dbReference>
<dbReference type="PANTHER" id="PTHR46467:SF1">
    <property type="entry name" value="TETHER CONTAINING UBX DOMAIN FOR GLUT4"/>
    <property type="match status" value="1"/>
</dbReference>
<comment type="caution">
    <text evidence="3">The sequence shown here is derived from an EMBL/GenBank/DDBJ whole genome shotgun (WGS) entry which is preliminary data.</text>
</comment>
<feature type="compositionally biased region" description="Basic and acidic residues" evidence="1">
    <location>
        <begin position="208"/>
        <end position="219"/>
    </location>
</feature>
<dbReference type="AlphaFoldDB" id="A0A0F8B3K9"/>
<dbReference type="PANTHER" id="PTHR46467">
    <property type="entry name" value="TETHER CONTAINING UBX DOMAIN FOR GLUT4"/>
    <property type="match status" value="1"/>
</dbReference>
<feature type="region of interest" description="Disordered" evidence="1">
    <location>
        <begin position="245"/>
        <end position="271"/>
    </location>
</feature>
<sequence>MSSHVWVLGSDLKRTQVKVTPGTYLSDVLAEACKKFNISSDKYQLRHNQKLVDLSLPFRQSKLTSGAKLDLVVKPKTPSIVSVAIQLPHPESTQIPAGRIISKFPSTFTLWQILRQVESGPANQGRTLRITDRATPISSTSGAGQLYYEMPTLNIMGREFTTFADFQKTLSQLGYNSGSVLMRLSFKVTDQPLFSAIEEINAYFKDAEEKTDETTKHEQNGSQSPVLSPEDKDIFTADTLKNTIPIKPEPVESDTVPKSEAKGPDIQNLPADPLQPVGIFSAPTTSTPAAALMPVEDTDFIPTIAHAQSHQAQLMLQSQNKRLLSDLELEQKAAEKAAKLAATSTVSTKVRFPDNSSAQWNWGPNATGSMLHAAVRKQMANPSLAFRLVMMPGRTAILDDQKTLIKGYKLVGGVVVTLLWDESVPKDARTKQFLTPEASQQAQKIVVPQPKELPESGLDNEKPTIVQAPKKESSGGNKVPKWFKLPGKK</sequence>
<dbReference type="OrthoDB" id="440781at2759"/>
<evidence type="ECO:0000256" key="1">
    <source>
        <dbReference type="SAM" id="MobiDB-lite"/>
    </source>
</evidence>
<feature type="region of interest" description="Disordered" evidence="1">
    <location>
        <begin position="436"/>
        <end position="489"/>
    </location>
</feature>
<dbReference type="Pfam" id="PF11470">
    <property type="entry name" value="TUG-UBL1"/>
    <property type="match status" value="1"/>
</dbReference>
<gene>
    <name evidence="3" type="primary">Aspscr1</name>
    <name evidence="3" type="ORF">CFO_g2970</name>
</gene>
<dbReference type="GO" id="GO:0006886">
    <property type="term" value="P:intracellular protein transport"/>
    <property type="evidence" value="ECO:0007669"/>
    <property type="project" value="TreeGrafter"/>
</dbReference>
<reference evidence="3 4" key="1">
    <citation type="submission" date="2015-04" db="EMBL/GenBank/DDBJ databases">
        <title>Genome sequence of Ceratocystis platani, a major pathogen of plane trees.</title>
        <authorList>
            <person name="Belbahri L."/>
        </authorList>
    </citation>
    <scope>NUCLEOTIDE SEQUENCE [LARGE SCALE GENOMIC DNA]</scope>
    <source>
        <strain evidence="3 4">CFO</strain>
    </source>
</reference>
<dbReference type="GO" id="GO:0005634">
    <property type="term" value="C:nucleus"/>
    <property type="evidence" value="ECO:0007669"/>
    <property type="project" value="TreeGrafter"/>
</dbReference>
<dbReference type="GO" id="GO:0012506">
    <property type="term" value="C:vesicle membrane"/>
    <property type="evidence" value="ECO:0007669"/>
    <property type="project" value="TreeGrafter"/>
</dbReference>
<keyword evidence="4" id="KW-1185">Reference proteome</keyword>
<dbReference type="Proteomes" id="UP000034841">
    <property type="component" value="Unassembled WGS sequence"/>
</dbReference>
<dbReference type="InterPro" id="IPR021569">
    <property type="entry name" value="TUG-UBL1"/>
</dbReference>
<feature type="domain" description="TUG ubiquitin-like" evidence="2">
    <location>
        <begin position="10"/>
        <end position="71"/>
    </location>
</feature>
<organism evidence="3 4">
    <name type="scientific">Ceratocystis fimbriata f. sp. platani</name>
    <dbReference type="NCBI Taxonomy" id="88771"/>
    <lineage>
        <taxon>Eukaryota</taxon>
        <taxon>Fungi</taxon>
        <taxon>Dikarya</taxon>
        <taxon>Ascomycota</taxon>
        <taxon>Pezizomycotina</taxon>
        <taxon>Sordariomycetes</taxon>
        <taxon>Hypocreomycetidae</taxon>
        <taxon>Microascales</taxon>
        <taxon>Ceratocystidaceae</taxon>
        <taxon>Ceratocystis</taxon>
    </lineage>
</organism>
<accession>A0A0F8B3K9</accession>
<dbReference type="InterPro" id="IPR029071">
    <property type="entry name" value="Ubiquitin-like_domsf"/>
</dbReference>
<proteinExistence type="predicted"/>
<evidence type="ECO:0000259" key="2">
    <source>
        <dbReference type="Pfam" id="PF11470"/>
    </source>
</evidence>
<dbReference type="GO" id="GO:0005737">
    <property type="term" value="C:cytoplasm"/>
    <property type="evidence" value="ECO:0007669"/>
    <property type="project" value="TreeGrafter"/>
</dbReference>
<dbReference type="Gene3D" id="3.10.20.90">
    <property type="entry name" value="Phosphatidylinositol 3-kinase Catalytic Subunit, Chain A, domain 1"/>
    <property type="match status" value="1"/>
</dbReference>
<name>A0A0F8B3K9_CERFI</name>
<evidence type="ECO:0000313" key="4">
    <source>
        <dbReference type="Proteomes" id="UP000034841"/>
    </source>
</evidence>
<feature type="region of interest" description="Disordered" evidence="1">
    <location>
        <begin position="208"/>
        <end position="231"/>
    </location>
</feature>
<protein>
    <submittedName>
        <fullName evidence="3">Tether containing UBX domain for GLUT4</fullName>
    </submittedName>
</protein>